<dbReference type="SMART" id="SM00186">
    <property type="entry name" value="FBG"/>
    <property type="match status" value="1"/>
</dbReference>
<dbReference type="InterPro" id="IPR014716">
    <property type="entry name" value="Fibrinogen_a/b/g_C_1"/>
</dbReference>
<gene>
    <name evidence="3" type="ORF">BaRGS_00030083</name>
</gene>
<feature type="signal peptide" evidence="1">
    <location>
        <begin position="1"/>
        <end position="21"/>
    </location>
</feature>
<dbReference type="Pfam" id="PF00147">
    <property type="entry name" value="Fibrinogen_C"/>
    <property type="match status" value="1"/>
</dbReference>
<feature type="chain" id="PRO_5044824123" description="Fibrinogen C-terminal domain-containing protein" evidence="1">
    <location>
        <begin position="22"/>
        <end position="338"/>
    </location>
</feature>
<evidence type="ECO:0000313" key="3">
    <source>
        <dbReference type="EMBL" id="KAK7478698.1"/>
    </source>
</evidence>
<dbReference type="InterPro" id="IPR036056">
    <property type="entry name" value="Fibrinogen-like_C"/>
</dbReference>
<name>A0ABD0JUY0_9CAEN</name>
<comment type="caution">
    <text evidence="3">The sequence shown here is derived from an EMBL/GenBank/DDBJ whole genome shotgun (WGS) entry which is preliminary data.</text>
</comment>
<proteinExistence type="predicted"/>
<keyword evidence="1" id="KW-0732">Signal</keyword>
<sequence>MELPEVVLILTLVIFTICVTADCANDVTAGVYLRCPRGLQFRGQQLATVTGRSHVDCAARCSRTSGCMGVNVCLDEQSGHVTCSMMTTFNSGGCDGLTDAGSQSCFYVQSSAAGDGGTPEIVCENGGTASGGQCLCPPQYGGATCQRLVRDCAEIYENGYQDSSYDGIYDIQPVGKATAFKNWATLKAGINLPPATMDDEFFIGLENLHQLLLQGEYQLVVYAEWSSGSGSRGSAYYDNLNIGTEDTKFELSYDSFRADVDKPIDNGFPTTSGPIKFYTNDMDFMCTMSSGGAGWFVSSCTSKGKIFTATMQWPVSGVTQQLDLVQLSLTRTLAIADP</sequence>
<dbReference type="Gene3D" id="3.90.215.10">
    <property type="entry name" value="Gamma Fibrinogen, chain A, domain 1"/>
    <property type="match status" value="1"/>
</dbReference>
<dbReference type="Proteomes" id="UP001519460">
    <property type="component" value="Unassembled WGS sequence"/>
</dbReference>
<dbReference type="InterPro" id="IPR050373">
    <property type="entry name" value="Fibrinogen_C-term_domain"/>
</dbReference>
<dbReference type="SUPFAM" id="SSF56496">
    <property type="entry name" value="Fibrinogen C-terminal domain-like"/>
    <property type="match status" value="1"/>
</dbReference>
<feature type="domain" description="Fibrinogen C-terminal" evidence="2">
    <location>
        <begin position="147"/>
        <end position="332"/>
    </location>
</feature>
<protein>
    <recommendedName>
        <fullName evidence="2">Fibrinogen C-terminal domain-containing protein</fullName>
    </recommendedName>
</protein>
<reference evidence="3 4" key="1">
    <citation type="journal article" date="2023" name="Sci. Data">
        <title>Genome assembly of the Korean intertidal mud-creeper Batillaria attramentaria.</title>
        <authorList>
            <person name="Patra A.K."/>
            <person name="Ho P.T."/>
            <person name="Jun S."/>
            <person name="Lee S.J."/>
            <person name="Kim Y."/>
            <person name="Won Y.J."/>
        </authorList>
    </citation>
    <scope>NUCLEOTIDE SEQUENCE [LARGE SCALE GENOMIC DNA]</scope>
    <source>
        <strain evidence="3">Wonlab-2016</strain>
    </source>
</reference>
<dbReference type="AlphaFoldDB" id="A0ABD0JUY0"/>
<evidence type="ECO:0000259" key="2">
    <source>
        <dbReference type="SMART" id="SM00186"/>
    </source>
</evidence>
<dbReference type="InterPro" id="IPR002181">
    <property type="entry name" value="Fibrinogen_a/b/g_C_dom"/>
</dbReference>
<organism evidence="3 4">
    <name type="scientific">Batillaria attramentaria</name>
    <dbReference type="NCBI Taxonomy" id="370345"/>
    <lineage>
        <taxon>Eukaryota</taxon>
        <taxon>Metazoa</taxon>
        <taxon>Spiralia</taxon>
        <taxon>Lophotrochozoa</taxon>
        <taxon>Mollusca</taxon>
        <taxon>Gastropoda</taxon>
        <taxon>Caenogastropoda</taxon>
        <taxon>Sorbeoconcha</taxon>
        <taxon>Cerithioidea</taxon>
        <taxon>Batillariidae</taxon>
        <taxon>Batillaria</taxon>
    </lineage>
</organism>
<dbReference type="PANTHER" id="PTHR19143">
    <property type="entry name" value="FIBRINOGEN/TENASCIN/ANGIOPOEITIN"/>
    <property type="match status" value="1"/>
</dbReference>
<dbReference type="EMBL" id="JACVVK020000319">
    <property type="protein sequence ID" value="KAK7478698.1"/>
    <property type="molecule type" value="Genomic_DNA"/>
</dbReference>
<evidence type="ECO:0000256" key="1">
    <source>
        <dbReference type="SAM" id="SignalP"/>
    </source>
</evidence>
<accession>A0ABD0JUY0</accession>
<keyword evidence="4" id="KW-1185">Reference proteome</keyword>
<evidence type="ECO:0000313" key="4">
    <source>
        <dbReference type="Proteomes" id="UP001519460"/>
    </source>
</evidence>